<dbReference type="NCBIfam" id="NF005559">
    <property type="entry name" value="PRK07231.1"/>
    <property type="match status" value="1"/>
</dbReference>
<dbReference type="PRINTS" id="PR00081">
    <property type="entry name" value="GDHRDH"/>
</dbReference>
<keyword evidence="4" id="KW-1185">Reference proteome</keyword>
<comment type="similarity">
    <text evidence="1">Belongs to the short-chain dehydrogenases/reductases (SDR) family.</text>
</comment>
<dbReference type="Gene3D" id="3.40.50.720">
    <property type="entry name" value="NAD(P)-binding Rossmann-like Domain"/>
    <property type="match status" value="1"/>
</dbReference>
<dbReference type="PANTHER" id="PTHR24321">
    <property type="entry name" value="DEHYDROGENASES, SHORT CHAIN"/>
    <property type="match status" value="1"/>
</dbReference>
<reference evidence="3" key="1">
    <citation type="journal article" date="2014" name="Int. J. Syst. Evol. Microbiol.">
        <title>Complete genome sequence of Corynebacterium casei LMG S-19264T (=DSM 44701T), isolated from a smear-ripened cheese.</title>
        <authorList>
            <consortium name="US DOE Joint Genome Institute (JGI-PGF)"/>
            <person name="Walter F."/>
            <person name="Albersmeier A."/>
            <person name="Kalinowski J."/>
            <person name="Ruckert C."/>
        </authorList>
    </citation>
    <scope>NUCLEOTIDE SEQUENCE</scope>
    <source>
        <strain evidence="3">KCTC 32255</strain>
    </source>
</reference>
<sequence length="252" mass="26126">MTEGKGRLAGKVALISGGGSGIGAAHARVFAAEGAKVAVTDIRLGAAESVVAEIVAAGGVAIAIEHDVASEDSWAAAVAQAVDTFGGLTTLVNNAGLNHMRGVEDETMEGWNHIVSIDQTGTWLGMRAAMPHLRASGNGSVVNISSVLAMMSTVTCFSFHGAKSAIRGMSKAAAQEYADKGVRVNSIYPGMIDTPQLATMLPEEREMIRTSIPMKRIGNPEEIARTSLFLCSDDASYVTGCEMIVDGGLFPG</sequence>
<organism evidence="3 4">
    <name type="scientific">Novosphingobium colocasiae</name>
    <dbReference type="NCBI Taxonomy" id="1256513"/>
    <lineage>
        <taxon>Bacteria</taxon>
        <taxon>Pseudomonadati</taxon>
        <taxon>Pseudomonadota</taxon>
        <taxon>Alphaproteobacteria</taxon>
        <taxon>Sphingomonadales</taxon>
        <taxon>Sphingomonadaceae</taxon>
        <taxon>Novosphingobium</taxon>
    </lineage>
</organism>
<dbReference type="FunFam" id="3.40.50.720:FF:000084">
    <property type="entry name" value="Short-chain dehydrogenase reductase"/>
    <property type="match status" value="1"/>
</dbReference>
<keyword evidence="2" id="KW-0560">Oxidoreductase</keyword>
<comment type="caution">
    <text evidence="3">The sequence shown here is derived from an EMBL/GenBank/DDBJ whole genome shotgun (WGS) entry which is preliminary data.</text>
</comment>
<accession>A0A918P9C7</accession>
<dbReference type="GO" id="GO:0016491">
    <property type="term" value="F:oxidoreductase activity"/>
    <property type="evidence" value="ECO:0007669"/>
    <property type="project" value="UniProtKB-KW"/>
</dbReference>
<dbReference type="InterPro" id="IPR036291">
    <property type="entry name" value="NAD(P)-bd_dom_sf"/>
</dbReference>
<name>A0A918P9C7_9SPHN</name>
<dbReference type="PANTHER" id="PTHR24321:SF8">
    <property type="entry name" value="ESTRADIOL 17-BETA-DEHYDROGENASE 8-RELATED"/>
    <property type="match status" value="1"/>
</dbReference>
<gene>
    <name evidence="3" type="ORF">GCM10011614_01090</name>
</gene>
<dbReference type="SUPFAM" id="SSF51735">
    <property type="entry name" value="NAD(P)-binding Rossmann-fold domains"/>
    <property type="match status" value="1"/>
</dbReference>
<dbReference type="Pfam" id="PF13561">
    <property type="entry name" value="adh_short_C2"/>
    <property type="match status" value="1"/>
</dbReference>
<evidence type="ECO:0000313" key="3">
    <source>
        <dbReference type="EMBL" id="GGY90195.1"/>
    </source>
</evidence>
<evidence type="ECO:0000256" key="2">
    <source>
        <dbReference type="ARBA" id="ARBA00023002"/>
    </source>
</evidence>
<dbReference type="AlphaFoldDB" id="A0A918P9C7"/>
<reference evidence="3" key="2">
    <citation type="submission" date="2020-09" db="EMBL/GenBank/DDBJ databases">
        <authorList>
            <person name="Sun Q."/>
            <person name="Kim S."/>
        </authorList>
    </citation>
    <scope>NUCLEOTIDE SEQUENCE</scope>
    <source>
        <strain evidence="3">KCTC 32255</strain>
    </source>
</reference>
<protein>
    <submittedName>
        <fullName evidence="3">Dehydrogenase</fullName>
    </submittedName>
</protein>
<dbReference type="PRINTS" id="PR00080">
    <property type="entry name" value="SDRFAMILY"/>
</dbReference>
<proteinExistence type="inferred from homology"/>
<evidence type="ECO:0000313" key="4">
    <source>
        <dbReference type="Proteomes" id="UP000648075"/>
    </source>
</evidence>
<dbReference type="RefSeq" id="WP_189619147.1">
    <property type="nucleotide sequence ID" value="NZ_BMZA01000001.1"/>
</dbReference>
<dbReference type="EMBL" id="BMZA01000001">
    <property type="protein sequence ID" value="GGY90195.1"/>
    <property type="molecule type" value="Genomic_DNA"/>
</dbReference>
<evidence type="ECO:0000256" key="1">
    <source>
        <dbReference type="ARBA" id="ARBA00006484"/>
    </source>
</evidence>
<dbReference type="Proteomes" id="UP000648075">
    <property type="component" value="Unassembled WGS sequence"/>
</dbReference>
<dbReference type="InterPro" id="IPR002347">
    <property type="entry name" value="SDR_fam"/>
</dbReference>